<dbReference type="PROSITE" id="PS50104">
    <property type="entry name" value="TIR"/>
    <property type="match status" value="1"/>
</dbReference>
<proteinExistence type="predicted"/>
<dbReference type="Gene3D" id="3.40.50.10140">
    <property type="entry name" value="Toll/interleukin-1 receptor homology (TIR) domain"/>
    <property type="match status" value="1"/>
</dbReference>
<dbReference type="Pfam" id="PF13676">
    <property type="entry name" value="TIR_2"/>
    <property type="match status" value="1"/>
</dbReference>
<dbReference type="RefSeq" id="WP_022160830.1">
    <property type="nucleotide sequence ID" value="NZ_CABJFF010000006.1"/>
</dbReference>
<name>A0A412TIZ9_9BACT</name>
<gene>
    <name evidence="3" type="ORF">DWW57_18290</name>
    <name evidence="4" type="ORF">DXA53_04335</name>
</gene>
<evidence type="ECO:0000313" key="5">
    <source>
        <dbReference type="Proteomes" id="UP000284243"/>
    </source>
</evidence>
<feature type="domain" description="TIR" evidence="2">
    <location>
        <begin position="7"/>
        <end position="153"/>
    </location>
</feature>
<dbReference type="EMBL" id="QRYC01000043">
    <property type="protein sequence ID" value="RGU53668.1"/>
    <property type="molecule type" value="Genomic_DNA"/>
</dbReference>
<dbReference type="EMBL" id="QSCO01000004">
    <property type="protein sequence ID" value="RGY09076.1"/>
    <property type="molecule type" value="Genomic_DNA"/>
</dbReference>
<keyword evidence="1" id="KW-0472">Membrane</keyword>
<evidence type="ECO:0000313" key="6">
    <source>
        <dbReference type="Proteomes" id="UP000284434"/>
    </source>
</evidence>
<keyword evidence="1" id="KW-0812">Transmembrane</keyword>
<dbReference type="Proteomes" id="UP000284243">
    <property type="component" value="Unassembled WGS sequence"/>
</dbReference>
<evidence type="ECO:0000313" key="4">
    <source>
        <dbReference type="EMBL" id="RGY09076.1"/>
    </source>
</evidence>
<evidence type="ECO:0000256" key="1">
    <source>
        <dbReference type="SAM" id="Phobius"/>
    </source>
</evidence>
<organism evidence="3 5">
    <name type="scientific">Odoribacter splanchnicus</name>
    <dbReference type="NCBI Taxonomy" id="28118"/>
    <lineage>
        <taxon>Bacteria</taxon>
        <taxon>Pseudomonadati</taxon>
        <taxon>Bacteroidota</taxon>
        <taxon>Bacteroidia</taxon>
        <taxon>Bacteroidales</taxon>
        <taxon>Odoribacteraceae</taxon>
        <taxon>Odoribacter</taxon>
    </lineage>
</organism>
<reference evidence="5 6" key="1">
    <citation type="submission" date="2018-08" db="EMBL/GenBank/DDBJ databases">
        <title>A genome reference for cultivated species of the human gut microbiota.</title>
        <authorList>
            <person name="Zou Y."/>
            <person name="Xue W."/>
            <person name="Luo G."/>
        </authorList>
    </citation>
    <scope>NUCLEOTIDE SEQUENCE [LARGE SCALE GENOMIC DNA]</scope>
    <source>
        <strain evidence="3 5">AF16-14</strain>
        <strain evidence="4 6">OF03-11</strain>
    </source>
</reference>
<feature type="transmembrane region" description="Helical" evidence="1">
    <location>
        <begin position="183"/>
        <end position="200"/>
    </location>
</feature>
<dbReference type="SUPFAM" id="SSF52200">
    <property type="entry name" value="Toll/Interleukin receptor TIR domain"/>
    <property type="match status" value="1"/>
</dbReference>
<accession>A0A412TIZ9</accession>
<evidence type="ECO:0000259" key="2">
    <source>
        <dbReference type="PROSITE" id="PS50104"/>
    </source>
</evidence>
<dbReference type="Gene3D" id="2.60.40.1120">
    <property type="entry name" value="Carboxypeptidase-like, regulatory domain"/>
    <property type="match status" value="1"/>
</dbReference>
<evidence type="ECO:0000313" key="3">
    <source>
        <dbReference type="EMBL" id="RGU53668.1"/>
    </source>
</evidence>
<dbReference type="InterPro" id="IPR035897">
    <property type="entry name" value="Toll_tir_struct_dom_sf"/>
</dbReference>
<comment type="caution">
    <text evidence="3">The sequence shown here is derived from an EMBL/GenBank/DDBJ whole genome shotgun (WGS) entry which is preliminary data.</text>
</comment>
<dbReference type="Proteomes" id="UP000284434">
    <property type="component" value="Unassembled WGS sequence"/>
</dbReference>
<dbReference type="AlphaFoldDB" id="A0A412TIZ9"/>
<keyword evidence="1" id="KW-1133">Transmembrane helix</keyword>
<dbReference type="InterPro" id="IPR008969">
    <property type="entry name" value="CarboxyPept-like_regulatory"/>
</dbReference>
<protein>
    <submittedName>
        <fullName evidence="3">TIR domain-containing protein</fullName>
    </submittedName>
</protein>
<sequence length="372" mass="43452">MDNKRIYDNYAFISYKREDEKWAEWLQRKLEGYKLPTILKKTNPSLPRHLRPIFRDKTDLGGGILSDELEKQLQSSEFLIVICSPHASRSEWVNKEIQVFIDEGRLGNIIPFIVEGLPHAGSAVEECFPQALKNIPKDKELLGINVQEIGKERAFIKVIARMLSLRFDSLWQRWQREKRLRRSYVATMLAFLLIIFYFFAIPSRVELTVKDLSHRLPLPSYAKIIFNGTEQYIGSLDTVLILDNIRPYYKGRPYMLEFNAGYYDTLRFQGHFSWGMTTYVTLELKRDSTFSVYQGIVYDEQEGVPVQDAVVTVDNRTTRTDVRGIFKIVFPLQEQTLSKSVRIEKEGYLPRLRVDECPDAKNLTPYPMRKNT</sequence>
<dbReference type="InterPro" id="IPR000157">
    <property type="entry name" value="TIR_dom"/>
</dbReference>
<dbReference type="SUPFAM" id="SSF49464">
    <property type="entry name" value="Carboxypeptidase regulatory domain-like"/>
    <property type="match status" value="1"/>
</dbReference>
<dbReference type="GO" id="GO:0007165">
    <property type="term" value="P:signal transduction"/>
    <property type="evidence" value="ECO:0007669"/>
    <property type="project" value="InterPro"/>
</dbReference>